<reference evidence="1" key="1">
    <citation type="submission" date="2020-12" db="EMBL/GenBank/DDBJ databases">
        <authorList>
            <person name="Iha C."/>
        </authorList>
    </citation>
    <scope>NUCLEOTIDE SEQUENCE</scope>
</reference>
<dbReference type="Proteomes" id="UP000708148">
    <property type="component" value="Unassembled WGS sequence"/>
</dbReference>
<protein>
    <submittedName>
        <fullName evidence="1">Uncharacterized protein</fullName>
    </submittedName>
</protein>
<evidence type="ECO:0000313" key="2">
    <source>
        <dbReference type="Proteomes" id="UP000708148"/>
    </source>
</evidence>
<dbReference type="EMBL" id="CAJHUC010002449">
    <property type="protein sequence ID" value="CAD7703833.1"/>
    <property type="molecule type" value="Genomic_DNA"/>
</dbReference>
<organism evidence="1 2">
    <name type="scientific">Ostreobium quekettii</name>
    <dbReference type="NCBI Taxonomy" id="121088"/>
    <lineage>
        <taxon>Eukaryota</taxon>
        <taxon>Viridiplantae</taxon>
        <taxon>Chlorophyta</taxon>
        <taxon>core chlorophytes</taxon>
        <taxon>Ulvophyceae</taxon>
        <taxon>TCBD clade</taxon>
        <taxon>Bryopsidales</taxon>
        <taxon>Ostreobineae</taxon>
        <taxon>Ostreobiaceae</taxon>
        <taxon>Ostreobium</taxon>
    </lineage>
</organism>
<evidence type="ECO:0000313" key="1">
    <source>
        <dbReference type="EMBL" id="CAD7703833.1"/>
    </source>
</evidence>
<keyword evidence="2" id="KW-1185">Reference proteome</keyword>
<gene>
    <name evidence="1" type="ORF">OSTQU699_LOCUS9190</name>
</gene>
<proteinExistence type="predicted"/>
<name>A0A8S1JA17_9CHLO</name>
<sequence length="102" mass="11433">MRCIALLCPSWQPQCFAAREQDQAMSKQKVRTETRFPQEVTGCVLAPEDLLPHHSGSCVLLWALRLPLDSRTLVAAEAPLMPSFRNCEQIVLMPCGWKRGPA</sequence>
<comment type="caution">
    <text evidence="1">The sequence shown here is derived from an EMBL/GenBank/DDBJ whole genome shotgun (WGS) entry which is preliminary data.</text>
</comment>
<dbReference type="AlphaFoldDB" id="A0A8S1JA17"/>
<accession>A0A8S1JA17</accession>